<dbReference type="InterPro" id="IPR035986">
    <property type="entry name" value="PKD_dom_sf"/>
</dbReference>
<dbReference type="Proteomes" id="UP000650081">
    <property type="component" value="Unassembled WGS sequence"/>
</dbReference>
<dbReference type="PRINTS" id="PR00606">
    <property type="entry name" value="CYTCHROMECID"/>
</dbReference>
<keyword evidence="3 6" id="KW-0479">Metal-binding</keyword>
<dbReference type="GO" id="GO:0005506">
    <property type="term" value="F:iron ion binding"/>
    <property type="evidence" value="ECO:0007669"/>
    <property type="project" value="InterPro"/>
</dbReference>
<dbReference type="InterPro" id="IPR011041">
    <property type="entry name" value="Quinoprot_gluc/sorb_DH_b-prop"/>
</dbReference>
<feature type="domain" description="Cytochrome c" evidence="7">
    <location>
        <begin position="849"/>
        <end position="934"/>
    </location>
</feature>
<keyword evidence="2 6" id="KW-0349">Heme</keyword>
<dbReference type="InterPro" id="IPR009056">
    <property type="entry name" value="Cyt_c-like_dom"/>
</dbReference>
<dbReference type="GO" id="GO:0009055">
    <property type="term" value="F:electron transfer activity"/>
    <property type="evidence" value="ECO:0007669"/>
    <property type="project" value="InterPro"/>
</dbReference>
<evidence type="ECO:0000256" key="6">
    <source>
        <dbReference type="PIRSR" id="PIRSR602324-1"/>
    </source>
</evidence>
<dbReference type="InterPro" id="IPR029062">
    <property type="entry name" value="Class_I_gatase-like"/>
</dbReference>
<dbReference type="PROSITE" id="PS51257">
    <property type="entry name" value="PROKAR_LIPOPROTEIN"/>
    <property type="match status" value="1"/>
</dbReference>
<dbReference type="InterPro" id="IPR011042">
    <property type="entry name" value="6-blade_b-propeller_TolB-like"/>
</dbReference>
<evidence type="ECO:0000256" key="3">
    <source>
        <dbReference type="ARBA" id="ARBA00022723"/>
    </source>
</evidence>
<feature type="binding site" description="covalent" evidence="6">
    <location>
        <position position="863"/>
    </location>
    <ligand>
        <name>heme c</name>
        <dbReference type="ChEBI" id="CHEBI:61717"/>
    </ligand>
</feature>
<dbReference type="Gene3D" id="1.10.760.10">
    <property type="entry name" value="Cytochrome c-like domain"/>
    <property type="match status" value="1"/>
</dbReference>
<dbReference type="Pfam" id="PF07995">
    <property type="entry name" value="GSDH"/>
    <property type="match status" value="1"/>
</dbReference>
<evidence type="ECO:0000256" key="2">
    <source>
        <dbReference type="ARBA" id="ARBA00022617"/>
    </source>
</evidence>
<dbReference type="EMBL" id="JACSIT010000151">
    <property type="protein sequence ID" value="MBC6996222.1"/>
    <property type="molecule type" value="Genomic_DNA"/>
</dbReference>
<dbReference type="Pfam" id="PF00034">
    <property type="entry name" value="Cytochrom_C"/>
    <property type="match status" value="1"/>
</dbReference>
<evidence type="ECO:0000313" key="9">
    <source>
        <dbReference type="Proteomes" id="UP000650081"/>
    </source>
</evidence>
<dbReference type="SUPFAM" id="SSF49299">
    <property type="entry name" value="PKD domain"/>
    <property type="match status" value="1"/>
</dbReference>
<dbReference type="PANTHER" id="PTHR40469:SF2">
    <property type="entry name" value="GALACTOSE-BINDING DOMAIN-LIKE SUPERFAMILY PROTEIN"/>
    <property type="match status" value="1"/>
</dbReference>
<keyword evidence="9" id="KW-1185">Reference proteome</keyword>
<feature type="binding site" description="covalent" evidence="6">
    <location>
        <position position="867"/>
    </location>
    <ligand>
        <name>heme c</name>
        <dbReference type="ChEBI" id="CHEBI:61717"/>
    </ligand>
</feature>
<keyword evidence="5 6" id="KW-0408">Iron</keyword>
<dbReference type="SUPFAM" id="SSF46626">
    <property type="entry name" value="Cytochrome c"/>
    <property type="match status" value="1"/>
</dbReference>
<reference evidence="8" key="1">
    <citation type="submission" date="2020-08" db="EMBL/GenBank/DDBJ databases">
        <title>Lewinella bacteria from marine environments.</title>
        <authorList>
            <person name="Zhong Y."/>
        </authorList>
    </citation>
    <scope>NUCLEOTIDE SEQUENCE</scope>
    <source>
        <strain evidence="8">KCTC 42187</strain>
    </source>
</reference>
<dbReference type="Pfam" id="PF06283">
    <property type="entry name" value="ThuA"/>
    <property type="match status" value="1"/>
</dbReference>
<evidence type="ECO:0000313" key="8">
    <source>
        <dbReference type="EMBL" id="MBC6996222.1"/>
    </source>
</evidence>
<dbReference type="AlphaFoldDB" id="A0A923TES1"/>
<dbReference type="SUPFAM" id="SSF50952">
    <property type="entry name" value="Soluble quinoprotein glucose dehydrogenase"/>
    <property type="match status" value="1"/>
</dbReference>
<comment type="PTM">
    <text evidence="6">Binds 1 heme c group covalently per subunit.</text>
</comment>
<sequence length="1136" mass="124698">MSETRAQWQPAVLLFLASILVFLAFGCGKSGGGERSVLVFSKTAKFRHGSIADGKAMFLRLGQEKGFRVDTTEDASIFTEENLKNYNVVVFLSTTGDVLNEEQQGELQRFLRAGGNWMGIHAAADTEYSWPWYNELCGAWFLSHPKHQEADMFVLEPTHPSVAHLNEKWRRFDEWYNYKNLQEGVVPVLRVDESSYEGGENGDFHPIAWYREFENGRTFYTGLGHTPESYTDPDFVSHIWGGLEYLWAGNKEVDFAGIPRTPAENRFQVETLVTGMTEPMELELLPDGRPIWIERGGAIHLYDPEMEARTKIAQLEVWTEFEDGLLGLALDPDFATNHWMYLYYSPVGEASVNRLARFQFQGNGIDLASEQVILEVGTDRNKCCHSGGSIEFGGTGLLHLSIGDNTNPFESDGYAPIDDTRDVPNFDARRSSANTMDLRGGIIRIKVEDDGTYSIPPGNLFTDPAVGRPEIYAMGMRNPFRISVDQHNGNVYWGDVGPDARVDSAGVGPRGHDEVNVAREAGFFGWPLFIGNNQAYHQRDFTTGKTGAAFDPAAPVNESALNTGARQLPPAQPAMIYYPYAASEAFPQLGSGGRNAMAGPVFYHADYRESDGRFPEYYDGKFFFYDWMRDYIMAANLDETGYVTSFEPFLPNQQFLHPIDMLFGPDGDLYVIEYGNKWFSRNEDARLLRIRYNAGNRPPVPEVDIAQTIGAAPFQLMADASESLDYDGDPLTLRWLLGETEIGQGEKLDYTVRTAGEQVLTLVAEDGQGNSSRKAVNLLVGNSLPELDIAIDGNRSFFFPGEALNYRITASDAEDGPVDPAAITVTLDYLEGEDLVQIEQGHQVAGQGTAFAAGKSIMGELDCAGCHATNEASTGPSYQRVADKYRKDPGAAEYLAGKIIKGGAGVWGEREMAAHPEVSKQDATLMAEYILSLAGPPPGQQSHPAQGRLTLKDHKAGIPGRYYLQASYTDRGAGDGLPRLTTKKVVVLRAPLIPAHKYTKGNKVMAYHLEAKDNPLGDEDTDLLVASGGGWSSYGEIDLTDIQAIKASIGLAPGVTSGGTIEVLSGHPSTGKVIGSAIVKQKLTSLGLNEITIPVTPESPGPQELFFRYRADSDAPDAILGAVLSYEFLRGTVGKK</sequence>
<comment type="caution">
    <text evidence="8">The sequence shown here is derived from an EMBL/GenBank/DDBJ whole genome shotgun (WGS) entry which is preliminary data.</text>
</comment>
<dbReference type="SUPFAM" id="SSF52317">
    <property type="entry name" value="Class I glutamine amidotransferase-like"/>
    <property type="match status" value="1"/>
</dbReference>
<keyword evidence="4" id="KW-0249">Electron transport</keyword>
<dbReference type="Gene3D" id="3.40.50.880">
    <property type="match status" value="1"/>
</dbReference>
<keyword evidence="1" id="KW-0813">Transport</keyword>
<dbReference type="GO" id="GO:0020037">
    <property type="term" value="F:heme binding"/>
    <property type="evidence" value="ECO:0007669"/>
    <property type="project" value="InterPro"/>
</dbReference>
<dbReference type="InterPro" id="IPR002324">
    <property type="entry name" value="Cyt_c_ID"/>
</dbReference>
<dbReference type="PANTHER" id="PTHR40469">
    <property type="entry name" value="SECRETED GLYCOSYL HYDROLASE"/>
    <property type="match status" value="1"/>
</dbReference>
<proteinExistence type="predicted"/>
<dbReference type="Gene3D" id="2.120.10.30">
    <property type="entry name" value="TolB, C-terminal domain"/>
    <property type="match status" value="1"/>
</dbReference>
<evidence type="ECO:0000256" key="1">
    <source>
        <dbReference type="ARBA" id="ARBA00022448"/>
    </source>
</evidence>
<dbReference type="InterPro" id="IPR029010">
    <property type="entry name" value="ThuA-like"/>
</dbReference>
<evidence type="ECO:0000256" key="5">
    <source>
        <dbReference type="ARBA" id="ARBA00023004"/>
    </source>
</evidence>
<feature type="binding site" description="covalent" evidence="6">
    <location>
        <position position="912"/>
    </location>
    <ligand>
        <name>heme c</name>
        <dbReference type="ChEBI" id="CHEBI:61717"/>
    </ligand>
</feature>
<dbReference type="Gene3D" id="2.60.40.10">
    <property type="entry name" value="Immunoglobulins"/>
    <property type="match status" value="1"/>
</dbReference>
<evidence type="ECO:0000256" key="4">
    <source>
        <dbReference type="ARBA" id="ARBA00022982"/>
    </source>
</evidence>
<dbReference type="InterPro" id="IPR036909">
    <property type="entry name" value="Cyt_c-like_dom_sf"/>
</dbReference>
<evidence type="ECO:0000259" key="7">
    <source>
        <dbReference type="PROSITE" id="PS51007"/>
    </source>
</evidence>
<dbReference type="RefSeq" id="WP_187468238.1">
    <property type="nucleotide sequence ID" value="NZ_JACSIT010000151.1"/>
</dbReference>
<dbReference type="PROSITE" id="PS51007">
    <property type="entry name" value="CYTC"/>
    <property type="match status" value="1"/>
</dbReference>
<dbReference type="InterPro" id="IPR012938">
    <property type="entry name" value="Glc/Sorbosone_DH"/>
</dbReference>
<dbReference type="InterPro" id="IPR013783">
    <property type="entry name" value="Ig-like_fold"/>
</dbReference>
<name>A0A923TES1_9BACT</name>
<protein>
    <submittedName>
        <fullName evidence="8">ThuA domain-containing protein</fullName>
    </submittedName>
</protein>
<organism evidence="8 9">
    <name type="scientific">Neolewinella lacunae</name>
    <dbReference type="NCBI Taxonomy" id="1517758"/>
    <lineage>
        <taxon>Bacteria</taxon>
        <taxon>Pseudomonadati</taxon>
        <taxon>Bacteroidota</taxon>
        <taxon>Saprospiria</taxon>
        <taxon>Saprospirales</taxon>
        <taxon>Lewinellaceae</taxon>
        <taxon>Neolewinella</taxon>
    </lineage>
</organism>
<accession>A0A923TES1</accession>
<gene>
    <name evidence="8" type="ORF">H9S92_18775</name>
</gene>